<evidence type="ECO:0000313" key="2">
    <source>
        <dbReference type="Proteomes" id="UP000529843"/>
    </source>
</evidence>
<gene>
    <name evidence="1" type="ORF">HX804_05485</name>
</gene>
<sequence length="697" mass="77537">MRHLLLSVLLVSLVGIFMIPNAFAENVPDWVKNTAGWWATDAISETEFVNAIEFLVKENIIQVYVSQTSETSQSVPDWVKNTAGWWATDVISETEFVNAIAYLIKNGIVMISSLDEKYNLCSDTNELSAEIRMQTKLVIKEEWRQLCYDFYDNSYAGYEAITKQESVQLNSHGFRGPEITKEKPDNTYRIITVGGSTTHGTNLVADNETWSYYLQKKFGEKDFGFDIEVINAGMMAAISKNEVLLIKDKIIDFSPDLIVIFDGINDSKWTANPNHPSWEPQSEIAWKDRWTEICNIGKKNGFDTIVALQPFYKSGFQVLTEDDYKFYHTSGSGFFNMDNYPYYLNQLPELSNNCKKAVDMSRIFDKISENLFVDTEHTDSVGNKIIAENFYQIILPIVEETQYFESTTPNIISMVDISNLLTLQNLNFNNVNFENLDLSGLDFSGRDLENVVFYNTNMNNIDFTNANLLGAKFLGGSVDSTNFSGANIENANFMKTKLGNANFSDAVLDETIFFRVDFSHTDLSDTSMTGTKIFESSFNGMNLTGISFIGTDLSNSNLSNSKLSGNDLTRTILMGVDLSNSNLAGVDLTGLNLTRAKLSGADLSGKDLTNTIFDHASFADANLENADLTNASFVEVDLTKIKNKSLAGSDLSQASLAHSNLSGVNLAGTILHTTNFWKADLSGVDFTVTDVITDGLS</sequence>
<dbReference type="Pfam" id="PF00805">
    <property type="entry name" value="Pentapeptide"/>
    <property type="match status" value="3"/>
</dbReference>
<reference evidence="1 2" key="1">
    <citation type="journal article" date="2019" name="Environ. Microbiol.">
        <title>Genomics insights into ecotype formation of ammonia-oxidizing archaea in the deep ocean.</title>
        <authorList>
            <person name="Wang Y."/>
            <person name="Huang J.M."/>
            <person name="Cui G.J."/>
            <person name="Nunoura T."/>
            <person name="Takaki Y."/>
            <person name="Li W.L."/>
            <person name="Li J."/>
            <person name="Gao Z.M."/>
            <person name="Takai K."/>
            <person name="Zhang A.Q."/>
            <person name="Stepanauskas R."/>
        </authorList>
    </citation>
    <scope>NUCLEOTIDE SEQUENCE [LARGE SCALE GENOMIC DNA]</scope>
    <source>
        <strain evidence="1 2">N8</strain>
    </source>
</reference>
<dbReference type="CDD" id="cd00229">
    <property type="entry name" value="SGNH_hydrolase"/>
    <property type="match status" value="1"/>
</dbReference>
<dbReference type="PANTHER" id="PTHR14136:SF17">
    <property type="entry name" value="BTB_POZ DOMAIN-CONTAINING PROTEIN KCTD9"/>
    <property type="match status" value="1"/>
</dbReference>
<dbReference type="Gene3D" id="3.40.50.1110">
    <property type="entry name" value="SGNH hydrolase"/>
    <property type="match status" value="1"/>
</dbReference>
<dbReference type="InterPro" id="IPR051082">
    <property type="entry name" value="Pentapeptide-BTB/POZ_domain"/>
</dbReference>
<evidence type="ECO:0000313" key="1">
    <source>
        <dbReference type="EMBL" id="NWK02729.1"/>
    </source>
</evidence>
<comment type="caution">
    <text evidence="1">The sequence shown here is derived from an EMBL/GenBank/DDBJ whole genome shotgun (WGS) entry which is preliminary data.</text>
</comment>
<dbReference type="SUPFAM" id="SSF141571">
    <property type="entry name" value="Pentapeptide repeat-like"/>
    <property type="match status" value="2"/>
</dbReference>
<dbReference type="InterPro" id="IPR036514">
    <property type="entry name" value="SGNH_hydro_sf"/>
</dbReference>
<organism evidence="1 2">
    <name type="scientific">Marine Group I thaumarchaeote</name>
    <dbReference type="NCBI Taxonomy" id="2511932"/>
    <lineage>
        <taxon>Archaea</taxon>
        <taxon>Nitrososphaerota</taxon>
        <taxon>Marine Group I</taxon>
    </lineage>
</organism>
<dbReference type="PANTHER" id="PTHR14136">
    <property type="entry name" value="BTB_POZ DOMAIN-CONTAINING PROTEIN KCTD9"/>
    <property type="match status" value="1"/>
</dbReference>
<dbReference type="Pfam" id="PF13599">
    <property type="entry name" value="Pentapeptide_4"/>
    <property type="match status" value="1"/>
</dbReference>
<accession>A0A7K4NNC0</accession>
<protein>
    <submittedName>
        <fullName evidence="1">Pentapeptide repeat-containing protein</fullName>
    </submittedName>
</protein>
<dbReference type="Proteomes" id="UP000529843">
    <property type="component" value="Unassembled WGS sequence"/>
</dbReference>
<feature type="non-terminal residue" evidence="1">
    <location>
        <position position="697"/>
    </location>
</feature>
<name>A0A7K4NNC0_9ARCH</name>
<dbReference type="AlphaFoldDB" id="A0A7K4NNC0"/>
<dbReference type="InterPro" id="IPR001646">
    <property type="entry name" value="5peptide_repeat"/>
</dbReference>
<proteinExistence type="predicted"/>
<dbReference type="EMBL" id="JACAST010000077">
    <property type="protein sequence ID" value="NWK02729.1"/>
    <property type="molecule type" value="Genomic_DNA"/>
</dbReference>
<dbReference type="SUPFAM" id="SSF52266">
    <property type="entry name" value="SGNH hydrolase"/>
    <property type="match status" value="1"/>
</dbReference>
<dbReference type="Gene3D" id="2.160.20.80">
    <property type="entry name" value="E3 ubiquitin-protein ligase SopA"/>
    <property type="match status" value="3"/>
</dbReference>